<keyword evidence="1" id="KW-0378">Hydrolase</keyword>
<dbReference type="Proteomes" id="UP000253551">
    <property type="component" value="Unassembled WGS sequence"/>
</dbReference>
<evidence type="ECO:0000313" key="4">
    <source>
        <dbReference type="Proteomes" id="UP000253551"/>
    </source>
</evidence>
<keyword evidence="2" id="KW-0732">Signal</keyword>
<dbReference type="InterPro" id="IPR001087">
    <property type="entry name" value="GDSL"/>
</dbReference>
<dbReference type="SUPFAM" id="SSF52266">
    <property type="entry name" value="SGNH hydrolase"/>
    <property type="match status" value="1"/>
</dbReference>
<keyword evidence="4" id="KW-1185">Reference proteome</keyword>
<evidence type="ECO:0008006" key="5">
    <source>
        <dbReference type="Google" id="ProtNLM"/>
    </source>
</evidence>
<accession>A0A367J5C1</accession>
<organism evidence="3 4">
    <name type="scientific">Rhizopus stolonifer</name>
    <name type="common">Rhizopus nigricans</name>
    <dbReference type="NCBI Taxonomy" id="4846"/>
    <lineage>
        <taxon>Eukaryota</taxon>
        <taxon>Fungi</taxon>
        <taxon>Fungi incertae sedis</taxon>
        <taxon>Mucoromycota</taxon>
        <taxon>Mucoromycotina</taxon>
        <taxon>Mucoromycetes</taxon>
        <taxon>Mucorales</taxon>
        <taxon>Mucorineae</taxon>
        <taxon>Rhizopodaceae</taxon>
        <taxon>Rhizopus</taxon>
    </lineage>
</organism>
<protein>
    <recommendedName>
        <fullName evidence="5">SGNH hydrolase-type esterase domain-containing protein</fullName>
    </recommendedName>
</protein>
<dbReference type="OrthoDB" id="1600564at2759"/>
<dbReference type="PANTHER" id="PTHR45648">
    <property type="entry name" value="GDSL LIPASE/ACYLHYDROLASE FAMILY PROTEIN (AFU_ORTHOLOGUE AFUA_4G14700)"/>
    <property type="match status" value="1"/>
</dbReference>
<reference evidence="3 4" key="1">
    <citation type="journal article" date="2018" name="G3 (Bethesda)">
        <title>Phylogenetic and Phylogenomic Definition of Rhizopus Species.</title>
        <authorList>
            <person name="Gryganskyi A.P."/>
            <person name="Golan J."/>
            <person name="Dolatabadi S."/>
            <person name="Mondo S."/>
            <person name="Robb S."/>
            <person name="Idnurm A."/>
            <person name="Muszewska A."/>
            <person name="Steczkiewicz K."/>
            <person name="Masonjones S."/>
            <person name="Liao H.L."/>
            <person name="Gajdeczka M.T."/>
            <person name="Anike F."/>
            <person name="Vuek A."/>
            <person name="Anishchenko I.M."/>
            <person name="Voigt K."/>
            <person name="de Hoog G.S."/>
            <person name="Smith M.E."/>
            <person name="Heitman J."/>
            <person name="Vilgalys R."/>
            <person name="Stajich J.E."/>
        </authorList>
    </citation>
    <scope>NUCLEOTIDE SEQUENCE [LARGE SCALE GENOMIC DNA]</scope>
    <source>
        <strain evidence="3 4">LSU 92-RS-03</strain>
    </source>
</reference>
<dbReference type="Pfam" id="PF00657">
    <property type="entry name" value="Lipase_GDSL"/>
    <property type="match status" value="1"/>
</dbReference>
<comment type="caution">
    <text evidence="3">The sequence shown here is derived from an EMBL/GenBank/DDBJ whole genome shotgun (WGS) entry which is preliminary data.</text>
</comment>
<evidence type="ECO:0000313" key="3">
    <source>
        <dbReference type="EMBL" id="RCH85130.1"/>
    </source>
</evidence>
<dbReference type="InterPro" id="IPR036514">
    <property type="entry name" value="SGNH_hydro_sf"/>
</dbReference>
<dbReference type="CDD" id="cd01846">
    <property type="entry name" value="fatty_acyltransferase_like"/>
    <property type="match status" value="1"/>
</dbReference>
<evidence type="ECO:0000256" key="2">
    <source>
        <dbReference type="SAM" id="SignalP"/>
    </source>
</evidence>
<sequence length="304" mass="34425">MRLLSQVLVLAACQTLFATAQPIEKRATKFTSVFAFGDSYTDNRSLDDFYQSGSTHVSKESAQLAGASYLGRAADRALWVENLVLDKYTGADLYDFARAGATANNKLIYRNIPDMDTQVNTFKKSDVASKSKSNAIHFLWIGVNDINLLWGKYQDDTSERRQTLDGIVNTIKNDLDIVKNAGAKNIVLMGLIPLQEVPMYYKSYYNDSSREKLKQLILSYNSKLKTLTEEFASKNKGTKILFFDSYVQFYKMFDSSTIANNRFVNCNKAKSCDNYIWWDELHPSGATHKKISEAVYTKITEAGW</sequence>
<evidence type="ECO:0000256" key="1">
    <source>
        <dbReference type="ARBA" id="ARBA00022801"/>
    </source>
</evidence>
<dbReference type="AlphaFoldDB" id="A0A367J5C1"/>
<gene>
    <name evidence="3" type="ORF">CU098_008194</name>
</gene>
<feature type="signal peptide" evidence="2">
    <location>
        <begin position="1"/>
        <end position="20"/>
    </location>
</feature>
<dbReference type="EMBL" id="PJQM01004253">
    <property type="protein sequence ID" value="RCH85130.1"/>
    <property type="molecule type" value="Genomic_DNA"/>
</dbReference>
<name>A0A367J5C1_RHIST</name>
<dbReference type="GO" id="GO:0016788">
    <property type="term" value="F:hydrolase activity, acting on ester bonds"/>
    <property type="evidence" value="ECO:0007669"/>
    <property type="project" value="InterPro"/>
</dbReference>
<dbReference type="PANTHER" id="PTHR45648:SF22">
    <property type="entry name" value="GDSL LIPASE_ACYLHYDROLASE FAMILY PROTEIN (AFU_ORTHOLOGUE AFUA_4G14700)"/>
    <property type="match status" value="1"/>
</dbReference>
<dbReference type="InterPro" id="IPR051058">
    <property type="entry name" value="GDSL_Est/Lipase"/>
</dbReference>
<proteinExistence type="predicted"/>
<feature type="chain" id="PRO_5016867486" description="SGNH hydrolase-type esterase domain-containing protein" evidence="2">
    <location>
        <begin position="21"/>
        <end position="304"/>
    </location>
</feature>
<dbReference type="Gene3D" id="3.40.50.1110">
    <property type="entry name" value="SGNH hydrolase"/>
    <property type="match status" value="1"/>
</dbReference>